<dbReference type="AlphaFoldDB" id="A0AAE1P370"/>
<feature type="region of interest" description="Disordered" evidence="10">
    <location>
        <begin position="240"/>
        <end position="259"/>
    </location>
</feature>
<keyword evidence="14" id="KW-1185">Reference proteome</keyword>
<sequence length="292" mass="31329">MDDEVDGGWVEWEKNITSWVDEGEEVGVGVGNATQVWGGRRVVEMVGMWVTPGLVWVGVGGNLLCVWVWCASPLRTLSSSVYLVWLAGSDTIFLASVAGAWGGALGLPGWCPALTYATHASAGLSVWLVVAFTVERYVAVCRPLLRAAVCTVRRARAATATLAVAALLLYSYLLVAAAPRSASPRPVCGVRPQYMSVAKAMDQIDLALTLVLPVLTVATLNLRIARCVWHVDRMRHALAPPPTRTSMGNTGGSGSGRGNTQAKVTKMLLVTSSVFILLNLPSYLVRAYIFLW</sequence>
<feature type="transmembrane region" description="Helical" evidence="11">
    <location>
        <begin position="46"/>
        <end position="70"/>
    </location>
</feature>
<organism evidence="13 14">
    <name type="scientific">Petrolisthes manimaculis</name>
    <dbReference type="NCBI Taxonomy" id="1843537"/>
    <lineage>
        <taxon>Eukaryota</taxon>
        <taxon>Metazoa</taxon>
        <taxon>Ecdysozoa</taxon>
        <taxon>Arthropoda</taxon>
        <taxon>Crustacea</taxon>
        <taxon>Multicrustacea</taxon>
        <taxon>Malacostraca</taxon>
        <taxon>Eumalacostraca</taxon>
        <taxon>Eucarida</taxon>
        <taxon>Decapoda</taxon>
        <taxon>Pleocyemata</taxon>
        <taxon>Anomura</taxon>
        <taxon>Galatheoidea</taxon>
        <taxon>Porcellanidae</taxon>
        <taxon>Petrolisthes</taxon>
    </lineage>
</organism>
<dbReference type="SUPFAM" id="SSF81321">
    <property type="entry name" value="Family A G protein-coupled receptor-like"/>
    <property type="match status" value="1"/>
</dbReference>
<dbReference type="Gene3D" id="1.20.1070.10">
    <property type="entry name" value="Rhodopsin 7-helix transmembrane proteins"/>
    <property type="match status" value="1"/>
</dbReference>
<protein>
    <recommendedName>
        <fullName evidence="12">G-protein coupled receptors family 1 profile domain-containing protein</fullName>
    </recommendedName>
</protein>
<keyword evidence="7 9" id="KW-0675">Receptor</keyword>
<reference evidence="13" key="1">
    <citation type="submission" date="2023-11" db="EMBL/GenBank/DDBJ databases">
        <title>Genome assemblies of two species of porcelain crab, Petrolisthes cinctipes and Petrolisthes manimaculis (Anomura: Porcellanidae).</title>
        <authorList>
            <person name="Angst P."/>
        </authorList>
    </citation>
    <scope>NUCLEOTIDE SEQUENCE</scope>
    <source>
        <strain evidence="13">PB745_02</strain>
        <tissue evidence="13">Gill</tissue>
    </source>
</reference>
<evidence type="ECO:0000256" key="8">
    <source>
        <dbReference type="ARBA" id="ARBA00023224"/>
    </source>
</evidence>
<dbReference type="GO" id="GO:0005886">
    <property type="term" value="C:plasma membrane"/>
    <property type="evidence" value="ECO:0007669"/>
    <property type="project" value="TreeGrafter"/>
</dbReference>
<dbReference type="EMBL" id="JAWZYT010003020">
    <property type="protein sequence ID" value="KAK4300623.1"/>
    <property type="molecule type" value="Genomic_DNA"/>
</dbReference>
<gene>
    <name evidence="13" type="ORF">Pmani_027178</name>
</gene>
<evidence type="ECO:0000256" key="11">
    <source>
        <dbReference type="SAM" id="Phobius"/>
    </source>
</evidence>
<accession>A0AAE1P370</accession>
<evidence type="ECO:0000256" key="7">
    <source>
        <dbReference type="ARBA" id="ARBA00023170"/>
    </source>
</evidence>
<evidence type="ECO:0000256" key="3">
    <source>
        <dbReference type="ARBA" id="ARBA00022692"/>
    </source>
</evidence>
<evidence type="ECO:0000256" key="10">
    <source>
        <dbReference type="SAM" id="MobiDB-lite"/>
    </source>
</evidence>
<feature type="transmembrane region" description="Helical" evidence="11">
    <location>
        <begin position="82"/>
        <end position="101"/>
    </location>
</feature>
<dbReference type="PROSITE" id="PS00237">
    <property type="entry name" value="G_PROTEIN_RECEP_F1_1"/>
    <property type="match status" value="1"/>
</dbReference>
<dbReference type="Pfam" id="PF00001">
    <property type="entry name" value="7tm_1"/>
    <property type="match status" value="1"/>
</dbReference>
<comment type="caution">
    <text evidence="13">The sequence shown here is derived from an EMBL/GenBank/DDBJ whole genome shotgun (WGS) entry which is preliminary data.</text>
</comment>
<keyword evidence="5 9" id="KW-0297">G-protein coupled receptor</keyword>
<feature type="non-terminal residue" evidence="13">
    <location>
        <position position="292"/>
    </location>
</feature>
<feature type="domain" description="G-protein coupled receptors family 1 profile" evidence="12">
    <location>
        <begin position="61"/>
        <end position="292"/>
    </location>
</feature>
<evidence type="ECO:0000256" key="1">
    <source>
        <dbReference type="ARBA" id="ARBA00004141"/>
    </source>
</evidence>
<evidence type="ECO:0000313" key="14">
    <source>
        <dbReference type="Proteomes" id="UP001292094"/>
    </source>
</evidence>
<keyword evidence="4 11" id="KW-1133">Transmembrane helix</keyword>
<evidence type="ECO:0000256" key="2">
    <source>
        <dbReference type="ARBA" id="ARBA00010663"/>
    </source>
</evidence>
<feature type="transmembrane region" description="Helical" evidence="11">
    <location>
        <begin position="206"/>
        <end position="225"/>
    </location>
</feature>
<dbReference type="GO" id="GO:0004930">
    <property type="term" value="F:G protein-coupled receptor activity"/>
    <property type="evidence" value="ECO:0007669"/>
    <property type="project" value="UniProtKB-KW"/>
</dbReference>
<dbReference type="PANTHER" id="PTHR24243">
    <property type="entry name" value="G-PROTEIN COUPLED RECEPTOR"/>
    <property type="match status" value="1"/>
</dbReference>
<dbReference type="PANTHER" id="PTHR24243:SF230">
    <property type="entry name" value="G-PROTEIN COUPLED RECEPTORS FAMILY 1 PROFILE DOMAIN-CONTAINING PROTEIN"/>
    <property type="match status" value="1"/>
</dbReference>
<evidence type="ECO:0000256" key="5">
    <source>
        <dbReference type="ARBA" id="ARBA00023040"/>
    </source>
</evidence>
<keyword evidence="6 11" id="KW-0472">Membrane</keyword>
<keyword evidence="8 9" id="KW-0807">Transducer</keyword>
<evidence type="ECO:0000256" key="6">
    <source>
        <dbReference type="ARBA" id="ARBA00023136"/>
    </source>
</evidence>
<feature type="transmembrane region" description="Helical" evidence="11">
    <location>
        <begin position="155"/>
        <end position="175"/>
    </location>
</feature>
<evidence type="ECO:0000256" key="9">
    <source>
        <dbReference type="RuleBase" id="RU000688"/>
    </source>
</evidence>
<evidence type="ECO:0000259" key="12">
    <source>
        <dbReference type="PROSITE" id="PS50262"/>
    </source>
</evidence>
<proteinExistence type="inferred from homology"/>
<dbReference type="Proteomes" id="UP001292094">
    <property type="component" value="Unassembled WGS sequence"/>
</dbReference>
<dbReference type="InterPro" id="IPR000276">
    <property type="entry name" value="GPCR_Rhodpsn"/>
</dbReference>
<dbReference type="InterPro" id="IPR017452">
    <property type="entry name" value="GPCR_Rhodpsn_7TM"/>
</dbReference>
<evidence type="ECO:0000256" key="4">
    <source>
        <dbReference type="ARBA" id="ARBA00022989"/>
    </source>
</evidence>
<keyword evidence="3 9" id="KW-0812">Transmembrane</keyword>
<name>A0AAE1P370_9EUCA</name>
<comment type="subcellular location">
    <subcellularLocation>
        <location evidence="1">Membrane</location>
        <topology evidence="1">Multi-pass membrane protein</topology>
    </subcellularLocation>
</comment>
<feature type="transmembrane region" description="Helical" evidence="11">
    <location>
        <begin position="113"/>
        <end position="134"/>
    </location>
</feature>
<comment type="similarity">
    <text evidence="2 9">Belongs to the G-protein coupled receptor 1 family.</text>
</comment>
<dbReference type="PRINTS" id="PR00237">
    <property type="entry name" value="GPCRRHODOPSN"/>
</dbReference>
<feature type="transmembrane region" description="Helical" evidence="11">
    <location>
        <begin position="267"/>
        <end position="289"/>
    </location>
</feature>
<evidence type="ECO:0000313" key="13">
    <source>
        <dbReference type="EMBL" id="KAK4300623.1"/>
    </source>
</evidence>
<dbReference type="PROSITE" id="PS50262">
    <property type="entry name" value="G_PROTEIN_RECEP_F1_2"/>
    <property type="match status" value="1"/>
</dbReference>